<dbReference type="RefSeq" id="XP_051071176.1">
    <property type="nucleotide sequence ID" value="XM_051211138.1"/>
</dbReference>
<organism evidence="3 4">
    <name type="scientific">Schistosoma haematobium</name>
    <name type="common">Blood fluke</name>
    <dbReference type="NCBI Taxonomy" id="6185"/>
    <lineage>
        <taxon>Eukaryota</taxon>
        <taxon>Metazoa</taxon>
        <taxon>Spiralia</taxon>
        <taxon>Lophotrochozoa</taxon>
        <taxon>Platyhelminthes</taxon>
        <taxon>Trematoda</taxon>
        <taxon>Digenea</taxon>
        <taxon>Strigeidida</taxon>
        <taxon>Schistosomatoidea</taxon>
        <taxon>Schistosomatidae</taxon>
        <taxon>Schistosoma</taxon>
    </lineage>
</organism>
<evidence type="ECO:0000313" key="3">
    <source>
        <dbReference type="EMBL" id="KAH9590850.1"/>
    </source>
</evidence>
<feature type="chain" id="PRO_5036896245" evidence="1">
    <location>
        <begin position="20"/>
        <end position="385"/>
    </location>
</feature>
<dbReference type="Proteomes" id="UP000471633">
    <property type="component" value="Unassembled WGS sequence"/>
</dbReference>
<dbReference type="AlphaFoldDB" id="A0A922LPL3"/>
<reference evidence="3" key="1">
    <citation type="journal article" date="2012" name="Nat. Genet.">
        <title>Whole-genome sequence of Schistosoma haematobium.</title>
        <authorList>
            <person name="Young N.D."/>
            <person name="Jex A.R."/>
            <person name="Li B."/>
            <person name="Liu S."/>
            <person name="Yang L."/>
            <person name="Xiong Z."/>
            <person name="Li Y."/>
            <person name="Cantacessi C."/>
            <person name="Hall R.S."/>
            <person name="Xu X."/>
            <person name="Chen F."/>
            <person name="Wu X."/>
            <person name="Zerlotini A."/>
            <person name="Oliveira G."/>
            <person name="Hofmann A."/>
            <person name="Zhang G."/>
            <person name="Fang X."/>
            <person name="Kang Y."/>
            <person name="Campbell B.E."/>
            <person name="Loukas A."/>
            <person name="Ranganathan S."/>
            <person name="Rollinson D."/>
            <person name="Rinaldi G."/>
            <person name="Brindley P.J."/>
            <person name="Yang H."/>
            <person name="Wang J."/>
            <person name="Wang J."/>
            <person name="Gasser R.B."/>
        </authorList>
    </citation>
    <scope>NUCLEOTIDE SEQUENCE</scope>
</reference>
<keyword evidence="1" id="KW-0732">Signal</keyword>
<keyword evidence="4" id="KW-1185">Reference proteome</keyword>
<reference evidence="3" key="3">
    <citation type="submission" date="2021-06" db="EMBL/GenBank/DDBJ databases">
        <title>Chromosome-level genome assembly for S. haematobium.</title>
        <authorList>
            <person name="Stroehlein A.J."/>
        </authorList>
    </citation>
    <scope>NUCLEOTIDE SEQUENCE</scope>
</reference>
<comment type="caution">
    <text evidence="3">The sequence shown here is derived from an EMBL/GenBank/DDBJ whole genome shotgun (WGS) entry which is preliminary data.</text>
</comment>
<feature type="signal peptide" evidence="1">
    <location>
        <begin position="1"/>
        <end position="19"/>
    </location>
</feature>
<name>A0A922LPL3_SCHHA</name>
<gene>
    <name evidence="3" type="primary">XYLT2_1</name>
    <name evidence="3" type="ORF">MS3_00003369</name>
</gene>
<dbReference type="CTD" id="24589628"/>
<dbReference type="InterPro" id="IPR024448">
    <property type="entry name" value="XylT_C"/>
</dbReference>
<evidence type="ECO:0000259" key="2">
    <source>
        <dbReference type="Pfam" id="PF12529"/>
    </source>
</evidence>
<sequence length="385" mass="44510">MTLLSSSSIAMLILHLSVQFFSFVSVNLRNDNYYLENIYSKEEDSLIENPHRQTLYLALKCLSKKLMYQFLRNSNYNPDLLYAKSSLLNSFALFNATGWEEFYHIPSNELLNTWVNKRNIVPPLVIQIRLTEFTNLSTINDRNHFIVEFLVHPPSLSFTTVDTISNLLPGDIGFLEISSNFDVKEQIFRNYPRFLTLQETLTILVLWKGNSDHKIYKTSVVFTLINPLGIPCLKQLKLPLIQNKHTLRSLAMPELYITTSLFKNTILMNCVQKHVNIVPGEWTIIAVTSSGQISRAKFVLSDPLKLSQSLRLPYKLLADEKLFDSKSWNSVQVTDFCIIQQSTKGKSNSLYTNNITFRIFNSLLNDFRRNCTSVQWSSFFKYSHL</sequence>
<dbReference type="KEGG" id="shx:MS3_00003369"/>
<feature type="domain" description="Xylosyltransferase C-terminal" evidence="2">
    <location>
        <begin position="144"/>
        <end position="228"/>
    </location>
</feature>
<reference evidence="3" key="2">
    <citation type="journal article" date="2019" name="Gigascience">
        <title>High-quality Schistosoma haematobium genome achieved by single-molecule and long-range sequencing.</title>
        <authorList>
            <person name="Stroehlein A.J."/>
            <person name="Korhonen P.K."/>
            <person name="Chong T.M."/>
            <person name="Lim Y.L."/>
            <person name="Chan K.G."/>
            <person name="Webster B."/>
            <person name="Rollinson D."/>
            <person name="Brindley P.J."/>
            <person name="Gasser R.B."/>
            <person name="Young N.D."/>
        </authorList>
    </citation>
    <scope>NUCLEOTIDE SEQUENCE</scope>
</reference>
<proteinExistence type="predicted"/>
<evidence type="ECO:0000313" key="4">
    <source>
        <dbReference type="Proteomes" id="UP000471633"/>
    </source>
</evidence>
<evidence type="ECO:0000256" key="1">
    <source>
        <dbReference type="SAM" id="SignalP"/>
    </source>
</evidence>
<accession>A0A922LPL3</accession>
<dbReference type="Pfam" id="PF12529">
    <property type="entry name" value="Xylo_C"/>
    <property type="match status" value="1"/>
</dbReference>
<protein>
    <submittedName>
        <fullName evidence="3">Xylosyltransferase 2</fullName>
    </submittedName>
</protein>
<dbReference type="EMBL" id="AMPZ03000002">
    <property type="protein sequence ID" value="KAH9590850.1"/>
    <property type="molecule type" value="Genomic_DNA"/>
</dbReference>
<dbReference type="GeneID" id="24589628"/>
<reference evidence="3" key="4">
    <citation type="journal article" date="2022" name="PLoS Pathog.">
        <title>Chromosome-level genome of Schistosoma haematobium underpins genome-wide explorations of molecular variation.</title>
        <authorList>
            <person name="Stroehlein A.J."/>
            <person name="Korhonen P.K."/>
            <person name="Lee V.V."/>
            <person name="Ralph S.A."/>
            <person name="Mentink-Kane M."/>
            <person name="You H."/>
            <person name="McManus D.P."/>
            <person name="Tchuente L.T."/>
            <person name="Stothard J.R."/>
            <person name="Kaur P."/>
            <person name="Dudchenko O."/>
            <person name="Aiden E.L."/>
            <person name="Yang B."/>
            <person name="Yang H."/>
            <person name="Emery A.M."/>
            <person name="Webster B.L."/>
            <person name="Brindley P.J."/>
            <person name="Rollinson D."/>
            <person name="Chang B.C.H."/>
            <person name="Gasser R.B."/>
            <person name="Young N.D."/>
        </authorList>
    </citation>
    <scope>NUCLEOTIDE SEQUENCE</scope>
</reference>